<dbReference type="Proteomes" id="UP000814176">
    <property type="component" value="Unassembled WGS sequence"/>
</dbReference>
<evidence type="ECO:0000313" key="2">
    <source>
        <dbReference type="Proteomes" id="UP000814176"/>
    </source>
</evidence>
<dbReference type="EMBL" id="JADCUA010000004">
    <property type="protein sequence ID" value="KAH9840658.1"/>
    <property type="molecule type" value="Genomic_DNA"/>
</dbReference>
<proteinExistence type="predicted"/>
<evidence type="ECO:0008006" key="3">
    <source>
        <dbReference type="Google" id="ProtNLM"/>
    </source>
</evidence>
<dbReference type="GeneID" id="72000435"/>
<sequence>SMRKATRATQKVPANANDLLRAMHARITFAFRTENIKPEVAVNADQAGVMLFPTGKYTYEKRGSKDVSVAGHEERRQFTIVTASSMAGQIIPFQSVWGGTTDQSLPSRSDPNWPTANLLGFRYAHGDTRHWSSRETTKQWVEEVLDPFFAGEKKRLGLAPESKSLLLIDVWPVHIAKSSPDDFLPWMVKTHSNIVIIFVPGGC</sequence>
<gene>
    <name evidence="1" type="ORF">C8Q71DRAFT_675425</name>
</gene>
<feature type="non-terminal residue" evidence="1">
    <location>
        <position position="1"/>
    </location>
</feature>
<organism evidence="1 2">
    <name type="scientific">Rhodofomes roseus</name>
    <dbReference type="NCBI Taxonomy" id="34475"/>
    <lineage>
        <taxon>Eukaryota</taxon>
        <taxon>Fungi</taxon>
        <taxon>Dikarya</taxon>
        <taxon>Basidiomycota</taxon>
        <taxon>Agaricomycotina</taxon>
        <taxon>Agaricomycetes</taxon>
        <taxon>Polyporales</taxon>
        <taxon>Rhodofomes</taxon>
    </lineage>
</organism>
<name>A0ABQ8KQF9_9APHY</name>
<accession>A0ABQ8KQF9</accession>
<comment type="caution">
    <text evidence="1">The sequence shown here is derived from an EMBL/GenBank/DDBJ whole genome shotgun (WGS) entry which is preliminary data.</text>
</comment>
<keyword evidence="2" id="KW-1185">Reference proteome</keyword>
<dbReference type="RefSeq" id="XP_047782124.1">
    <property type="nucleotide sequence ID" value="XM_047919703.1"/>
</dbReference>
<feature type="non-terminal residue" evidence="1">
    <location>
        <position position="203"/>
    </location>
</feature>
<reference evidence="1 2" key="1">
    <citation type="journal article" date="2021" name="Environ. Microbiol.">
        <title>Gene family expansions and transcriptome signatures uncover fungal adaptations to wood decay.</title>
        <authorList>
            <person name="Hage H."/>
            <person name="Miyauchi S."/>
            <person name="Viragh M."/>
            <person name="Drula E."/>
            <person name="Min B."/>
            <person name="Chaduli D."/>
            <person name="Navarro D."/>
            <person name="Favel A."/>
            <person name="Norest M."/>
            <person name="Lesage-Meessen L."/>
            <person name="Balint B."/>
            <person name="Merenyi Z."/>
            <person name="de Eugenio L."/>
            <person name="Morin E."/>
            <person name="Martinez A.T."/>
            <person name="Baldrian P."/>
            <person name="Stursova M."/>
            <person name="Martinez M.J."/>
            <person name="Novotny C."/>
            <person name="Magnuson J.K."/>
            <person name="Spatafora J.W."/>
            <person name="Maurice S."/>
            <person name="Pangilinan J."/>
            <person name="Andreopoulos W."/>
            <person name="LaButti K."/>
            <person name="Hundley H."/>
            <person name="Na H."/>
            <person name="Kuo A."/>
            <person name="Barry K."/>
            <person name="Lipzen A."/>
            <person name="Henrissat B."/>
            <person name="Riley R."/>
            <person name="Ahrendt S."/>
            <person name="Nagy L.G."/>
            <person name="Grigoriev I.V."/>
            <person name="Martin F."/>
            <person name="Rosso M.N."/>
        </authorList>
    </citation>
    <scope>NUCLEOTIDE SEQUENCE [LARGE SCALE GENOMIC DNA]</scope>
    <source>
        <strain evidence="1 2">CIRM-BRFM 1785</strain>
    </source>
</reference>
<evidence type="ECO:0000313" key="1">
    <source>
        <dbReference type="EMBL" id="KAH9840658.1"/>
    </source>
</evidence>
<protein>
    <recommendedName>
        <fullName evidence="3">DDE-1 domain-containing protein</fullName>
    </recommendedName>
</protein>